<feature type="region of interest" description="Disordered" evidence="1">
    <location>
        <begin position="47"/>
        <end position="77"/>
    </location>
</feature>
<evidence type="ECO:0000256" key="1">
    <source>
        <dbReference type="SAM" id="MobiDB-lite"/>
    </source>
</evidence>
<name>A0ABP8SYC0_9ACTN</name>
<dbReference type="EMBL" id="BAABGU010000030">
    <property type="protein sequence ID" value="GAA4576353.1"/>
    <property type="molecule type" value="Genomic_DNA"/>
</dbReference>
<sequence length="115" mass="11834">MRQSALLASRSPPRCKRCLSVRPELAGDGCCSAESREGGFGVQPVGVVAGGDEQLPGGVDADAGQRDQVRSHGGDKSAQVAVEVIDLGLKGEPAAGRSCARPPSWRLPDRSPSLA</sequence>
<evidence type="ECO:0000313" key="2">
    <source>
        <dbReference type="EMBL" id="GAA4576353.1"/>
    </source>
</evidence>
<comment type="caution">
    <text evidence="2">The sequence shown here is derived from an EMBL/GenBank/DDBJ whole genome shotgun (WGS) entry which is preliminary data.</text>
</comment>
<keyword evidence="3" id="KW-1185">Reference proteome</keyword>
<feature type="compositionally biased region" description="Basic and acidic residues" evidence="1">
    <location>
        <begin position="63"/>
        <end position="75"/>
    </location>
</feature>
<accession>A0ABP8SYC0</accession>
<reference evidence="3" key="1">
    <citation type="journal article" date="2019" name="Int. J. Syst. Evol. Microbiol.">
        <title>The Global Catalogue of Microorganisms (GCM) 10K type strain sequencing project: providing services to taxonomists for standard genome sequencing and annotation.</title>
        <authorList>
            <consortium name="The Broad Institute Genomics Platform"/>
            <consortium name="The Broad Institute Genome Sequencing Center for Infectious Disease"/>
            <person name="Wu L."/>
            <person name="Ma J."/>
        </authorList>
    </citation>
    <scope>NUCLEOTIDE SEQUENCE [LARGE SCALE GENOMIC DNA]</scope>
    <source>
        <strain evidence="3">JCM 3175</strain>
    </source>
</reference>
<dbReference type="Proteomes" id="UP001500307">
    <property type="component" value="Unassembled WGS sequence"/>
</dbReference>
<feature type="region of interest" description="Disordered" evidence="1">
    <location>
        <begin position="93"/>
        <end position="115"/>
    </location>
</feature>
<organism evidence="2 3">
    <name type="scientific">Micromonospora coerulea</name>
    <dbReference type="NCBI Taxonomy" id="47856"/>
    <lineage>
        <taxon>Bacteria</taxon>
        <taxon>Bacillati</taxon>
        <taxon>Actinomycetota</taxon>
        <taxon>Actinomycetes</taxon>
        <taxon>Micromonosporales</taxon>
        <taxon>Micromonosporaceae</taxon>
        <taxon>Micromonospora</taxon>
    </lineage>
</organism>
<evidence type="ECO:0000313" key="3">
    <source>
        <dbReference type="Proteomes" id="UP001500307"/>
    </source>
</evidence>
<proteinExistence type="predicted"/>
<gene>
    <name evidence="2" type="ORF">GCM10023176_47570</name>
</gene>
<protein>
    <submittedName>
        <fullName evidence="2">Uncharacterized protein</fullName>
    </submittedName>
</protein>